<name>A0AAE7V792_9CAUD</name>
<accession>A0AAE7V792</accession>
<evidence type="ECO:0000313" key="1">
    <source>
        <dbReference type="EMBL" id="QXG78654.1"/>
    </source>
</evidence>
<proteinExistence type="predicted"/>
<evidence type="ECO:0000313" key="2">
    <source>
        <dbReference type="Proteomes" id="UP000828234"/>
    </source>
</evidence>
<reference evidence="1" key="1">
    <citation type="submission" date="2021-06" db="EMBL/GenBank/DDBJ databases">
        <authorList>
            <person name="Zhang G."/>
            <person name="Liu Y."/>
            <person name="Wang J."/>
            <person name="Chen Y."/>
        </authorList>
    </citation>
    <scope>NUCLEOTIDE SEQUENCE</scope>
    <source>
        <strain evidence="1">Klebsiella pneumoniae 1118</strain>
    </source>
</reference>
<dbReference type="Proteomes" id="UP000828234">
    <property type="component" value="Segment"/>
</dbReference>
<keyword evidence="2" id="KW-1185">Reference proteome</keyword>
<protein>
    <submittedName>
        <fullName evidence="1">Uncharacterized protein</fullName>
    </submittedName>
</protein>
<dbReference type="EMBL" id="MZ398021">
    <property type="protein sequence ID" value="QXG78654.1"/>
    <property type="molecule type" value="Genomic_DNA"/>
</dbReference>
<dbReference type="GeneID" id="78058329"/>
<organism evidence="1 2">
    <name type="scientific">Klebsiella phage BUCT_47333</name>
    <dbReference type="NCBI Taxonomy" id="2849972"/>
    <lineage>
        <taxon>Viruses</taxon>
        <taxon>Duplodnaviria</taxon>
        <taxon>Heunggongvirae</taxon>
        <taxon>Uroviricota</taxon>
        <taxon>Caudoviricetes</taxon>
        <taxon>Jameshumphriesvirinae</taxon>
        <taxon>Ringroadvirus</taxon>
        <taxon>Ringroadvirus BUCT47333</taxon>
    </lineage>
</organism>
<sequence length="51" mass="6347">MKEEKELEEFKQWFEENFRPKIKHRPAMDQRGLQQVAWLGWKARSERNDTN</sequence>
<dbReference type="KEGG" id="vg:78058329"/>
<dbReference type="RefSeq" id="YP_010683791.1">
    <property type="nucleotide sequence ID" value="NC_071130.1"/>
</dbReference>